<dbReference type="Proteomes" id="UP000095280">
    <property type="component" value="Unplaced"/>
</dbReference>
<keyword evidence="2" id="KW-1185">Reference proteome</keyword>
<evidence type="ECO:0000313" key="3">
    <source>
        <dbReference type="WBParaSite" id="maker-uti_cns_0002511-snap-gene-0.12-mRNA-1"/>
    </source>
</evidence>
<proteinExistence type="predicted"/>
<feature type="region of interest" description="Disordered" evidence="1">
    <location>
        <begin position="83"/>
        <end position="106"/>
    </location>
</feature>
<evidence type="ECO:0000256" key="1">
    <source>
        <dbReference type="SAM" id="MobiDB-lite"/>
    </source>
</evidence>
<sequence length="106" mass="10917">QQPVFLNSTVLSVCRLHPEEVLGKTASSGPKTLSGLKDNQARATDLLLLGRKKKLNAFKSSVQPLTSSRNVVIAAAAAAAALGDRSGRRSADAAAGVSGPMHLPLS</sequence>
<name>A0A1I8GMT4_9PLAT</name>
<dbReference type="AlphaFoldDB" id="A0A1I8GMT4"/>
<protein>
    <submittedName>
        <fullName evidence="3">Kinesin motor domain-containing protein</fullName>
    </submittedName>
</protein>
<reference evidence="3" key="1">
    <citation type="submission" date="2016-11" db="UniProtKB">
        <authorList>
            <consortium name="WormBaseParasite"/>
        </authorList>
    </citation>
    <scope>IDENTIFICATION</scope>
</reference>
<accession>A0A1I8GMT4</accession>
<dbReference type="WBParaSite" id="maker-uti_cns_0002511-snap-gene-0.12-mRNA-1">
    <property type="protein sequence ID" value="maker-uti_cns_0002511-snap-gene-0.12-mRNA-1"/>
    <property type="gene ID" value="maker-uti_cns_0002511-snap-gene-0.12"/>
</dbReference>
<organism evidence="2 3">
    <name type="scientific">Macrostomum lignano</name>
    <dbReference type="NCBI Taxonomy" id="282301"/>
    <lineage>
        <taxon>Eukaryota</taxon>
        <taxon>Metazoa</taxon>
        <taxon>Spiralia</taxon>
        <taxon>Lophotrochozoa</taxon>
        <taxon>Platyhelminthes</taxon>
        <taxon>Rhabditophora</taxon>
        <taxon>Macrostomorpha</taxon>
        <taxon>Macrostomida</taxon>
        <taxon>Macrostomidae</taxon>
        <taxon>Macrostomum</taxon>
    </lineage>
</organism>
<evidence type="ECO:0000313" key="2">
    <source>
        <dbReference type="Proteomes" id="UP000095280"/>
    </source>
</evidence>